<accession>A0ABT7P6K7</accession>
<evidence type="ECO:0000313" key="2">
    <source>
        <dbReference type="Proteomes" id="UP001529272"/>
    </source>
</evidence>
<reference evidence="1" key="2">
    <citation type="submission" date="2023-06" db="EMBL/GenBank/DDBJ databases">
        <authorList>
            <person name="Spilker T."/>
        </authorList>
    </citation>
    <scope>NUCLEOTIDE SEQUENCE</scope>
    <source>
        <strain evidence="1">FLAC1071</strain>
    </source>
</reference>
<organism evidence="1 2">
    <name type="scientific">Mycobacterium intracellulare subsp. chimaera</name>
    <dbReference type="NCBI Taxonomy" id="222805"/>
    <lineage>
        <taxon>Bacteria</taxon>
        <taxon>Bacillati</taxon>
        <taxon>Actinomycetota</taxon>
        <taxon>Actinomycetes</taxon>
        <taxon>Mycobacteriales</taxon>
        <taxon>Mycobacteriaceae</taxon>
        <taxon>Mycobacterium</taxon>
        <taxon>Mycobacterium avium complex (MAC)</taxon>
    </lineage>
</organism>
<evidence type="ECO:0000313" key="1">
    <source>
        <dbReference type="EMBL" id="MDM3928721.1"/>
    </source>
</evidence>
<comment type="caution">
    <text evidence="1">The sequence shown here is derived from an EMBL/GenBank/DDBJ whole genome shotgun (WGS) entry which is preliminary data.</text>
</comment>
<dbReference type="EMBL" id="JASZZX010000025">
    <property type="protein sequence ID" value="MDM3928721.1"/>
    <property type="molecule type" value="Genomic_DNA"/>
</dbReference>
<gene>
    <name evidence="1" type="ORF">QRB35_22175</name>
</gene>
<dbReference type="RefSeq" id="WP_069954162.1">
    <property type="nucleotide sequence ID" value="NZ_CP012886.2"/>
</dbReference>
<proteinExistence type="predicted"/>
<reference evidence="1" key="1">
    <citation type="submission" date="2023-06" db="EMBL/GenBank/DDBJ databases">
        <title>Itaconate inhibition of nontuberculous mycobacteria.</title>
        <authorList>
            <person name="Breen P."/>
            <person name="Zimbric M."/>
            <person name="Caverly L."/>
        </authorList>
    </citation>
    <scope>NUCLEOTIDE SEQUENCE</scope>
    <source>
        <strain evidence="1">FLAC1071</strain>
    </source>
</reference>
<name>A0ABT7P6K7_MYCIT</name>
<dbReference type="Proteomes" id="UP001529272">
    <property type="component" value="Unassembled WGS sequence"/>
</dbReference>
<protein>
    <submittedName>
        <fullName evidence="1">Uncharacterized protein</fullName>
    </submittedName>
</protein>
<keyword evidence="2" id="KW-1185">Reference proteome</keyword>
<sequence>MATNDATATRSRATSNACPVHERKCDLLKLIADELIVLDQSRERALPAEKRIAAWRDEYDNRT</sequence>